<dbReference type="Gene3D" id="3.20.110.10">
    <property type="entry name" value="Glycoside hydrolase 38, N terminal domain"/>
    <property type="match status" value="1"/>
</dbReference>
<dbReference type="InterPro" id="IPR027291">
    <property type="entry name" value="Glyco_hydro_38_N_sf"/>
</dbReference>
<feature type="domain" description="1,4-alpha-glucan branching enzyme C-terminal" evidence="5">
    <location>
        <begin position="168"/>
        <end position="268"/>
    </location>
</feature>
<evidence type="ECO:0000313" key="6">
    <source>
        <dbReference type="EMBL" id="TKZ24377.1"/>
    </source>
</evidence>
<dbReference type="Pfam" id="PF09210">
    <property type="entry name" value="BE_C"/>
    <property type="match status" value="1"/>
</dbReference>
<keyword evidence="2 3" id="KW-0119">Carbohydrate metabolism</keyword>
<organism evidence="6 7">
    <name type="scientific">Brachyspira catarrhinii</name>
    <dbReference type="NCBI Taxonomy" id="2528966"/>
    <lineage>
        <taxon>Bacteria</taxon>
        <taxon>Pseudomonadati</taxon>
        <taxon>Spirochaetota</taxon>
        <taxon>Spirochaetia</taxon>
        <taxon>Brachyspirales</taxon>
        <taxon>Brachyspiraceae</taxon>
        <taxon>Brachyspira</taxon>
    </lineage>
</organism>
<comment type="similarity">
    <text evidence="1 3">Belongs to the glycosyl hydrolase 57 family.</text>
</comment>
<feature type="domain" description="Glycoside hydrolase family 57 N-terminal" evidence="4">
    <location>
        <begin position="71"/>
        <end position="140"/>
    </location>
</feature>
<dbReference type="RefSeq" id="WP_137999407.1">
    <property type="nucleotide sequence ID" value="NZ_SJDU01000629.1"/>
</dbReference>
<evidence type="ECO:0000259" key="5">
    <source>
        <dbReference type="Pfam" id="PF09210"/>
    </source>
</evidence>
<comment type="caution">
    <text evidence="6">The sequence shown here is derived from an EMBL/GenBank/DDBJ whole genome shotgun (WGS) entry which is preliminary data.</text>
</comment>
<keyword evidence="7" id="KW-1185">Reference proteome</keyword>
<evidence type="ECO:0000259" key="4">
    <source>
        <dbReference type="Pfam" id="PF03065"/>
    </source>
</evidence>
<dbReference type="PANTHER" id="PTHR41695:SF1">
    <property type="entry name" value="1,4-ALPHA-GLUCAN BRANCHING ENZYME TK1436"/>
    <property type="match status" value="1"/>
</dbReference>
<name>A0ABY2TN11_9SPIR</name>
<evidence type="ECO:0000256" key="1">
    <source>
        <dbReference type="ARBA" id="ARBA00006821"/>
    </source>
</evidence>
<protein>
    <submittedName>
        <fullName evidence="6">DUF1957 domain-containing protein</fullName>
    </submittedName>
</protein>
<dbReference type="SUPFAM" id="SSF88688">
    <property type="entry name" value="Families 57/38 glycoside transferase middle domain"/>
    <property type="match status" value="1"/>
</dbReference>
<evidence type="ECO:0000256" key="3">
    <source>
        <dbReference type="RuleBase" id="RU361196"/>
    </source>
</evidence>
<sequence length="269" mass="32016">PGDFRYREFYRDIGYDLPFEYIKDFIQSNGLRKNTGIKYYRITGKDCPKEPYNPEAAMDAAGEHSGNFMFNREKQIEYLASVMDRPPIVVSPYDAELFGHWWYEGPMFIEFLMRKIHFDQSTIETITPKEYLERHPVNQISMPSMSSWGANGYGEVWLNGTNGWIYRHLHKAAERMIELAHDYYNETGLYERALNQAARELLLAQSSDWAFIMHTGTMVEYAVNTTKLYLKRFTDLYYAIKNRDLNEEWLSKLEWRDDIFPEMDFRIYN</sequence>
<proteinExistence type="inferred from homology"/>
<dbReference type="PANTHER" id="PTHR41695">
    <property type="entry name" value="1,4-ALPHA-GLUCAN BRANCHING ENZYME RV3031-RELATED"/>
    <property type="match status" value="1"/>
</dbReference>
<accession>A0ABY2TN11</accession>
<dbReference type="InterPro" id="IPR004300">
    <property type="entry name" value="Glyco_hydro_57_N"/>
</dbReference>
<evidence type="ECO:0000256" key="2">
    <source>
        <dbReference type="ARBA" id="ARBA00023277"/>
    </source>
</evidence>
<dbReference type="Proteomes" id="UP000310168">
    <property type="component" value="Unassembled WGS sequence"/>
</dbReference>
<evidence type="ECO:0000313" key="7">
    <source>
        <dbReference type="Proteomes" id="UP000310168"/>
    </source>
</evidence>
<dbReference type="SUPFAM" id="SSF88713">
    <property type="entry name" value="Glycoside hydrolase/deacetylase"/>
    <property type="match status" value="1"/>
</dbReference>
<dbReference type="EMBL" id="SJDU01000629">
    <property type="protein sequence ID" value="TKZ24377.1"/>
    <property type="molecule type" value="Genomic_DNA"/>
</dbReference>
<dbReference type="InterPro" id="IPR015293">
    <property type="entry name" value="BE_C"/>
</dbReference>
<gene>
    <name evidence="6" type="ORF">EZH24_12735</name>
</gene>
<dbReference type="InterPro" id="IPR028995">
    <property type="entry name" value="Glyco_hydro_57/38_cen_sf"/>
</dbReference>
<dbReference type="InterPro" id="IPR011330">
    <property type="entry name" value="Glyco_hydro/deAcase_b/a-brl"/>
</dbReference>
<dbReference type="Gene3D" id="1.20.1430.10">
    <property type="entry name" value="Families 57/38 glycoside transferase, middle domain"/>
    <property type="match status" value="1"/>
</dbReference>
<reference evidence="6 7" key="1">
    <citation type="journal article" date="2019" name="Anaerobe">
        <title>Brachyspira catarrhinii sp. nov., an anaerobic intestinal spirochaete isolated from vervet monkeys may have been misidentified as Brachyspira aalborgi in previous studies.</title>
        <authorList>
            <person name="Phillips N.D."/>
            <person name="La T."/>
            <person name="Hampson D.J."/>
        </authorList>
    </citation>
    <scope>NUCLEOTIDE SEQUENCE [LARGE SCALE GENOMIC DNA]</scope>
    <source>
        <strain evidence="6 7">Z12</strain>
    </source>
</reference>
<dbReference type="Pfam" id="PF03065">
    <property type="entry name" value="Glyco_hydro_57"/>
    <property type="match status" value="1"/>
</dbReference>
<dbReference type="InterPro" id="IPR040042">
    <property type="entry name" value="Branching_enz_MT3115-like"/>
</dbReference>
<dbReference type="InterPro" id="IPR037090">
    <property type="entry name" value="57_glycoside_trans_central"/>
</dbReference>
<feature type="non-terminal residue" evidence="6">
    <location>
        <position position="1"/>
    </location>
</feature>